<dbReference type="Proteomes" id="UP001215280">
    <property type="component" value="Unassembled WGS sequence"/>
</dbReference>
<evidence type="ECO:0000313" key="3">
    <source>
        <dbReference type="Proteomes" id="UP001215280"/>
    </source>
</evidence>
<dbReference type="AlphaFoldDB" id="A0AAD7I4U1"/>
<comment type="caution">
    <text evidence="2">The sequence shown here is derived from an EMBL/GenBank/DDBJ whole genome shotgun (WGS) entry which is preliminary data.</text>
</comment>
<evidence type="ECO:0000313" key="2">
    <source>
        <dbReference type="EMBL" id="KAJ7734189.1"/>
    </source>
</evidence>
<gene>
    <name evidence="2" type="ORF">DFH07DRAFT_989129</name>
</gene>
<name>A0AAD7I4U1_9AGAR</name>
<feature type="compositionally biased region" description="Low complexity" evidence="1">
    <location>
        <begin position="204"/>
        <end position="213"/>
    </location>
</feature>
<keyword evidence="3" id="KW-1185">Reference proteome</keyword>
<protein>
    <submittedName>
        <fullName evidence="2">Uncharacterized protein</fullName>
    </submittedName>
</protein>
<sequence length="368" mass="39762">MSSTVATLADQDANGQIINPWHFFGQPGWVTAHQFMVNPNSLKISEQEILDAMELAMPTLHDHRNEFPTAYPADIKNINSTAFPTTGLSPLSARFKNAAPSSAMDAEPRGRTSMRLSKGKGRIILSPPPTEASPSSPTRLRHISSKPPPESEDEDTESVPLPPKARCIRSCTPGPASRPVSLSGIDAASEGLPTEPLIPDVSALRLSRSPSPSQHAKSPSGDVEMLNVPQSRTYGSATLERLSDGHIRRMESIDLSLSLFSSITHLGLRDEVEGIFDNFPGFSWSSLALLPALTHLATRDLNVVVPTGLCTSCNKLQVLVILYGDGPHFHSLPSFDHARLAHIFLPDDDYRADWLAGTREGAGLLGLC</sequence>
<evidence type="ECO:0000256" key="1">
    <source>
        <dbReference type="SAM" id="MobiDB-lite"/>
    </source>
</evidence>
<accession>A0AAD7I4U1</accession>
<dbReference type="EMBL" id="JARJLG010000163">
    <property type="protein sequence ID" value="KAJ7734189.1"/>
    <property type="molecule type" value="Genomic_DNA"/>
</dbReference>
<feature type="region of interest" description="Disordered" evidence="1">
    <location>
        <begin position="99"/>
        <end position="228"/>
    </location>
</feature>
<organism evidence="2 3">
    <name type="scientific">Mycena maculata</name>
    <dbReference type="NCBI Taxonomy" id="230809"/>
    <lineage>
        <taxon>Eukaryota</taxon>
        <taxon>Fungi</taxon>
        <taxon>Dikarya</taxon>
        <taxon>Basidiomycota</taxon>
        <taxon>Agaricomycotina</taxon>
        <taxon>Agaricomycetes</taxon>
        <taxon>Agaricomycetidae</taxon>
        <taxon>Agaricales</taxon>
        <taxon>Marasmiineae</taxon>
        <taxon>Mycenaceae</taxon>
        <taxon>Mycena</taxon>
    </lineage>
</organism>
<reference evidence="2" key="1">
    <citation type="submission" date="2023-03" db="EMBL/GenBank/DDBJ databases">
        <title>Massive genome expansion in bonnet fungi (Mycena s.s.) driven by repeated elements and novel gene families across ecological guilds.</title>
        <authorList>
            <consortium name="Lawrence Berkeley National Laboratory"/>
            <person name="Harder C.B."/>
            <person name="Miyauchi S."/>
            <person name="Viragh M."/>
            <person name="Kuo A."/>
            <person name="Thoen E."/>
            <person name="Andreopoulos B."/>
            <person name="Lu D."/>
            <person name="Skrede I."/>
            <person name="Drula E."/>
            <person name="Henrissat B."/>
            <person name="Morin E."/>
            <person name="Kohler A."/>
            <person name="Barry K."/>
            <person name="LaButti K."/>
            <person name="Morin E."/>
            <person name="Salamov A."/>
            <person name="Lipzen A."/>
            <person name="Mereny Z."/>
            <person name="Hegedus B."/>
            <person name="Baldrian P."/>
            <person name="Stursova M."/>
            <person name="Weitz H."/>
            <person name="Taylor A."/>
            <person name="Grigoriev I.V."/>
            <person name="Nagy L.G."/>
            <person name="Martin F."/>
            <person name="Kauserud H."/>
        </authorList>
    </citation>
    <scope>NUCLEOTIDE SEQUENCE</scope>
    <source>
        <strain evidence="2">CBHHK188m</strain>
    </source>
</reference>
<proteinExistence type="predicted"/>